<comment type="caution">
    <text evidence="2">The sequence shown here is derived from an EMBL/GenBank/DDBJ whole genome shotgun (WGS) entry which is preliminary data.</text>
</comment>
<dbReference type="AlphaFoldDB" id="A0A1J6J869"/>
<accession>A0A1J6J869</accession>
<dbReference type="PANTHER" id="PTHR10775">
    <property type="entry name" value="OS08G0208400 PROTEIN"/>
    <property type="match status" value="1"/>
</dbReference>
<sequence>DKSWILLRNRALPEYLNGVEQFLNFAFSNPNVGLRIQCPCTNCNHVRRKIREEVKIDLLRWGIDPTYNRWIHHGESDSSSDDEINSSANSDLGNDDDATFEMLHDMYHGVPIDNITHDPSDESAESRYEEPNAEAKSFYRLLKDAEQKLYPDCEKFSKLSFVMRLFQMKCLHGWSNTSLDSLLKLLSDAFPKGH</sequence>
<evidence type="ECO:0000313" key="2">
    <source>
        <dbReference type="EMBL" id="OIT08864.1"/>
    </source>
</evidence>
<dbReference type="InterPro" id="IPR029480">
    <property type="entry name" value="Transpos_assoc"/>
</dbReference>
<evidence type="ECO:0000313" key="4">
    <source>
        <dbReference type="EMBL" id="OIT31814.1"/>
    </source>
</evidence>
<protein>
    <recommendedName>
        <fullName evidence="1">Transposase-associated domain-containing protein</fullName>
    </recommendedName>
</protein>
<dbReference type="OMA" id="YANGMAK"/>
<evidence type="ECO:0000313" key="5">
    <source>
        <dbReference type="Proteomes" id="UP000187609"/>
    </source>
</evidence>
<feature type="domain" description="Transposase-associated" evidence="1">
    <location>
        <begin position="2"/>
        <end position="75"/>
    </location>
</feature>
<evidence type="ECO:0000313" key="3">
    <source>
        <dbReference type="EMBL" id="OIT22910.1"/>
    </source>
</evidence>
<feature type="non-terminal residue" evidence="2">
    <location>
        <position position="194"/>
    </location>
</feature>
<feature type="non-terminal residue" evidence="2">
    <location>
        <position position="1"/>
    </location>
</feature>
<evidence type="ECO:0000259" key="1">
    <source>
        <dbReference type="Pfam" id="PF13963"/>
    </source>
</evidence>
<dbReference type="Pfam" id="PF13963">
    <property type="entry name" value="Transpos_assoc"/>
    <property type="match status" value="1"/>
</dbReference>
<proteinExistence type="predicted"/>
<name>A0A1J6J869_NICAT</name>
<dbReference type="Gramene" id="OIT31814">
    <property type="protein sequence ID" value="OIT31814"/>
    <property type="gene ID" value="A4A49_63939"/>
</dbReference>
<dbReference type="Proteomes" id="UP000187609">
    <property type="component" value="Unassembled WGS sequence"/>
</dbReference>
<dbReference type="Gramene" id="OIT08864">
    <property type="protein sequence ID" value="OIT08864"/>
    <property type="gene ID" value="A4A49_64731"/>
</dbReference>
<dbReference type="PANTHER" id="PTHR10775:SF177">
    <property type="entry name" value="TNP2, PARTIAL"/>
    <property type="match status" value="1"/>
</dbReference>
<dbReference type="EMBL" id="MJEQ01003423">
    <property type="protein sequence ID" value="OIT22910.1"/>
    <property type="molecule type" value="Genomic_DNA"/>
</dbReference>
<dbReference type="Gramene" id="OIT22910">
    <property type="protein sequence ID" value="OIT22910"/>
    <property type="gene ID" value="A4A49_63708"/>
</dbReference>
<keyword evidence="5" id="KW-1185">Reference proteome</keyword>
<reference evidence="2 5" key="1">
    <citation type="submission" date="2016-11" db="EMBL/GenBank/DDBJ databases">
        <title>The genome of Nicotiana attenuata.</title>
        <authorList>
            <person name="Xu S."/>
            <person name="Brockmoeller T."/>
            <person name="Gaquerel E."/>
            <person name="Navarro A."/>
            <person name="Kuhl H."/>
            <person name="Gase K."/>
            <person name="Ling Z."/>
            <person name="Zhou W."/>
            <person name="Kreitzer C."/>
            <person name="Stanke M."/>
            <person name="Tang H."/>
            <person name="Lyons E."/>
            <person name="Pandey P."/>
            <person name="Pandey S.P."/>
            <person name="Timmermann B."/>
            <person name="Baldwin I.T."/>
        </authorList>
    </citation>
    <scope>NUCLEOTIDE SEQUENCE [LARGE SCALE GENOMIC DNA]</scope>
    <source>
        <strain evidence="5">cv. UT</strain>
        <strain evidence="2">UT</strain>
        <tissue evidence="2">Leaves</tissue>
    </source>
</reference>
<dbReference type="EMBL" id="MJEQ01001191">
    <property type="protein sequence ID" value="OIT31814.1"/>
    <property type="molecule type" value="Genomic_DNA"/>
</dbReference>
<gene>
    <name evidence="3" type="ORF">A4A49_63708</name>
    <name evidence="4" type="ORF">A4A49_63939</name>
    <name evidence="2" type="ORF">A4A49_64731</name>
</gene>
<dbReference type="EMBL" id="MJEQ01030485">
    <property type="protein sequence ID" value="OIT08864.1"/>
    <property type="molecule type" value="Genomic_DNA"/>
</dbReference>
<organism evidence="2 5">
    <name type="scientific">Nicotiana attenuata</name>
    <name type="common">Coyote tobacco</name>
    <dbReference type="NCBI Taxonomy" id="49451"/>
    <lineage>
        <taxon>Eukaryota</taxon>
        <taxon>Viridiplantae</taxon>
        <taxon>Streptophyta</taxon>
        <taxon>Embryophyta</taxon>
        <taxon>Tracheophyta</taxon>
        <taxon>Spermatophyta</taxon>
        <taxon>Magnoliopsida</taxon>
        <taxon>eudicotyledons</taxon>
        <taxon>Gunneridae</taxon>
        <taxon>Pentapetalae</taxon>
        <taxon>asterids</taxon>
        <taxon>lamiids</taxon>
        <taxon>Solanales</taxon>
        <taxon>Solanaceae</taxon>
        <taxon>Nicotianoideae</taxon>
        <taxon>Nicotianeae</taxon>
        <taxon>Nicotiana</taxon>
    </lineage>
</organism>